<protein>
    <submittedName>
        <fullName evidence="2">CoA transferase</fullName>
    </submittedName>
</protein>
<dbReference type="InterPro" id="IPR023606">
    <property type="entry name" value="CoA-Trfase_III_dom_1_sf"/>
</dbReference>
<dbReference type="Gene3D" id="3.30.1540.10">
    <property type="entry name" value="formyl-coa transferase, domain 3"/>
    <property type="match status" value="1"/>
</dbReference>
<comment type="caution">
    <text evidence="2">The sequence shown here is derived from an EMBL/GenBank/DDBJ whole genome shotgun (WGS) entry which is preliminary data.</text>
</comment>
<dbReference type="Proteomes" id="UP000262621">
    <property type="component" value="Unassembled WGS sequence"/>
</dbReference>
<dbReference type="SUPFAM" id="SSF89796">
    <property type="entry name" value="CoA-transferase family III (CaiB/BaiF)"/>
    <property type="match status" value="1"/>
</dbReference>
<dbReference type="PANTHER" id="PTHR48207">
    <property type="entry name" value="SUCCINATE--HYDROXYMETHYLGLUTARATE COA-TRANSFERASE"/>
    <property type="match status" value="1"/>
</dbReference>
<keyword evidence="1 2" id="KW-0808">Transferase</keyword>
<evidence type="ECO:0000313" key="2">
    <source>
        <dbReference type="EMBL" id="RFS46621.1"/>
    </source>
</evidence>
<dbReference type="PANTHER" id="PTHR48207:SF3">
    <property type="entry name" value="SUCCINATE--HYDROXYMETHYLGLUTARATE COA-TRANSFERASE"/>
    <property type="match status" value="1"/>
</dbReference>
<dbReference type="GO" id="GO:0008410">
    <property type="term" value="F:CoA-transferase activity"/>
    <property type="evidence" value="ECO:0007669"/>
    <property type="project" value="TreeGrafter"/>
</dbReference>
<evidence type="ECO:0000256" key="1">
    <source>
        <dbReference type="ARBA" id="ARBA00022679"/>
    </source>
</evidence>
<keyword evidence="3" id="KW-1185">Reference proteome</keyword>
<dbReference type="EMBL" id="QVFU01000008">
    <property type="protein sequence ID" value="RFS46621.1"/>
    <property type="molecule type" value="Genomic_DNA"/>
</dbReference>
<dbReference type="Gene3D" id="3.40.50.10540">
    <property type="entry name" value="Crotonobetainyl-coa:carnitine coa-transferase, domain 1"/>
    <property type="match status" value="1"/>
</dbReference>
<organism evidence="2 3">
    <name type="scientific">Micromonospora craniellae</name>
    <dbReference type="NCBI Taxonomy" id="2294034"/>
    <lineage>
        <taxon>Bacteria</taxon>
        <taxon>Bacillati</taxon>
        <taxon>Actinomycetota</taxon>
        <taxon>Actinomycetes</taxon>
        <taxon>Micromonosporales</taxon>
        <taxon>Micromonosporaceae</taxon>
        <taxon>Micromonospora</taxon>
    </lineage>
</organism>
<dbReference type="RefSeq" id="WP_117227881.1">
    <property type="nucleotide sequence ID" value="NZ_CP061725.1"/>
</dbReference>
<dbReference type="InterPro" id="IPR044855">
    <property type="entry name" value="CoA-Trfase_III_dom3_sf"/>
</dbReference>
<name>A0A372G0M5_9ACTN</name>
<sequence>MHGSYRDAGDFYREARDDLAGPLDGIRVLDVTKVWSGPLTSAILADMGADVIRVELPHGRDGEVPPRIPGTGLSWFRQTVNRNKRSAGLDLREPAGRETFLRLVSTADVVVENYRPGTLDGWGVGWAQCRAVRPDLVFVSISGWGQYGDRRTEAAYDPIVQAASGWMSLNGPPGAGPVRAPTFLADELAGLHGAIGALAALWHRARTGEGQHVDVAMFDAMLAGSAGLHTLAAAGRPPDRWGNQTDFVVPANVYDCADGQVYLAVALDRHWRELAEAMGRPELARAPGLGRAADRLANRVEVDAAVAGWCRGRTADAVVAELVGRGLTVSRVRTVAEVAADPYLAQRAMLQPTVLSDGSTAPIVGPAAKFSRTPTRVRHGAPAPGQHTAQVLDELGLVPVEVAKKTYDTTC</sequence>
<dbReference type="InterPro" id="IPR050483">
    <property type="entry name" value="CoA-transferase_III_domain"/>
</dbReference>
<gene>
    <name evidence="2" type="ORF">D0Q02_10425</name>
</gene>
<reference evidence="2 3" key="1">
    <citation type="submission" date="2018-08" db="EMBL/GenBank/DDBJ databases">
        <title>Verrucosispora craniellae sp. nov., isolated from a marine sponge in the South China Sea.</title>
        <authorList>
            <person name="Li L."/>
            <person name="Lin H.W."/>
        </authorList>
    </citation>
    <scope>NUCLEOTIDE SEQUENCE [LARGE SCALE GENOMIC DNA]</scope>
    <source>
        <strain evidence="2 3">LHW63014</strain>
    </source>
</reference>
<proteinExistence type="predicted"/>
<dbReference type="OrthoDB" id="9797653at2"/>
<dbReference type="InterPro" id="IPR003673">
    <property type="entry name" value="CoA-Trfase_fam_III"/>
</dbReference>
<dbReference type="Pfam" id="PF02515">
    <property type="entry name" value="CoA_transf_3"/>
    <property type="match status" value="1"/>
</dbReference>
<accession>A0A372G0M5</accession>
<dbReference type="AlphaFoldDB" id="A0A372G0M5"/>
<evidence type="ECO:0000313" key="3">
    <source>
        <dbReference type="Proteomes" id="UP000262621"/>
    </source>
</evidence>